<dbReference type="GO" id="GO:0016020">
    <property type="term" value="C:membrane"/>
    <property type="evidence" value="ECO:0007669"/>
    <property type="project" value="TreeGrafter"/>
</dbReference>
<keyword evidence="7" id="KW-0812">Transmembrane</keyword>
<dbReference type="GO" id="GO:0046872">
    <property type="term" value="F:metal ion binding"/>
    <property type="evidence" value="ECO:0007669"/>
    <property type="project" value="UniProtKB-KW"/>
</dbReference>
<dbReference type="PANTHER" id="PTHR22726">
    <property type="entry name" value="METALLOENDOPEPTIDASE OMA1"/>
    <property type="match status" value="1"/>
</dbReference>
<comment type="cofactor">
    <cofactor evidence="6">
        <name>Zn(2+)</name>
        <dbReference type="ChEBI" id="CHEBI:29105"/>
    </cofactor>
    <text evidence="6">Binds 1 zinc ion per subunit.</text>
</comment>
<protein>
    <submittedName>
        <fullName evidence="9">Peptidase M48 Ste24p</fullName>
    </submittedName>
</protein>
<reference evidence="9 10" key="2">
    <citation type="journal article" date="2010" name="Stand. Genomic Sci.">
        <title>Complete genome sequence of Chitinophaga pinensis type strain (UQM 2034).</title>
        <authorList>
            <person name="Glavina Del Rio T."/>
            <person name="Abt B."/>
            <person name="Spring S."/>
            <person name="Lapidus A."/>
            <person name="Nolan M."/>
            <person name="Tice H."/>
            <person name="Copeland A."/>
            <person name="Cheng J.F."/>
            <person name="Chen F."/>
            <person name="Bruce D."/>
            <person name="Goodwin L."/>
            <person name="Pitluck S."/>
            <person name="Ivanova N."/>
            <person name="Mavromatis K."/>
            <person name="Mikhailova N."/>
            <person name="Pati A."/>
            <person name="Chen A."/>
            <person name="Palaniappan K."/>
            <person name="Land M."/>
            <person name="Hauser L."/>
            <person name="Chang Y.J."/>
            <person name="Jeffries C.D."/>
            <person name="Chain P."/>
            <person name="Saunders E."/>
            <person name="Detter J.C."/>
            <person name="Brettin T."/>
            <person name="Rohde M."/>
            <person name="Goker M."/>
            <person name="Bristow J."/>
            <person name="Eisen J.A."/>
            <person name="Markowitz V."/>
            <person name="Hugenholtz P."/>
            <person name="Kyrpides N.C."/>
            <person name="Klenk H.P."/>
            <person name="Lucas S."/>
        </authorList>
    </citation>
    <scope>NUCLEOTIDE SEQUENCE [LARGE SCALE GENOMIC DNA]</scope>
    <source>
        <strain evidence="10">ATCC 43595 / DSM 2588 / LMG 13176 / NBRC 15968 / NCIMB 11800 / UQM 2034</strain>
    </source>
</reference>
<dbReference type="GO" id="GO:0004222">
    <property type="term" value="F:metalloendopeptidase activity"/>
    <property type="evidence" value="ECO:0007669"/>
    <property type="project" value="InterPro"/>
</dbReference>
<evidence type="ECO:0000313" key="10">
    <source>
        <dbReference type="Proteomes" id="UP000002215"/>
    </source>
</evidence>
<evidence type="ECO:0000256" key="3">
    <source>
        <dbReference type="ARBA" id="ARBA00022801"/>
    </source>
</evidence>
<keyword evidence="7" id="KW-1133">Transmembrane helix</keyword>
<evidence type="ECO:0000256" key="2">
    <source>
        <dbReference type="ARBA" id="ARBA00022723"/>
    </source>
</evidence>
<gene>
    <name evidence="9" type="ordered locus">Cpin_5225</name>
</gene>
<evidence type="ECO:0000256" key="6">
    <source>
        <dbReference type="RuleBase" id="RU003983"/>
    </source>
</evidence>
<proteinExistence type="inferred from homology"/>
<keyword evidence="5 6" id="KW-0482">Metalloprotease</keyword>
<keyword evidence="1 6" id="KW-0645">Protease</keyword>
<dbReference type="Gene3D" id="3.30.2010.10">
    <property type="entry name" value="Metalloproteases ('zincins'), catalytic domain"/>
    <property type="match status" value="1"/>
</dbReference>
<dbReference type="PANTHER" id="PTHR22726:SF1">
    <property type="entry name" value="METALLOENDOPEPTIDASE OMA1, MITOCHONDRIAL"/>
    <property type="match status" value="1"/>
</dbReference>
<dbReference type="InterPro" id="IPR051156">
    <property type="entry name" value="Mito/Outer_Membr_Metalloprot"/>
</dbReference>
<evidence type="ECO:0000313" key="9">
    <source>
        <dbReference type="EMBL" id="ACU62656.1"/>
    </source>
</evidence>
<keyword evidence="3 6" id="KW-0378">Hydrolase</keyword>
<name>A0A979G8G4_CHIPD</name>
<dbReference type="CDD" id="cd07332">
    <property type="entry name" value="M48C_Oma1_like"/>
    <property type="match status" value="1"/>
</dbReference>
<keyword evidence="2" id="KW-0479">Metal-binding</keyword>
<dbReference type="GO" id="GO:0051603">
    <property type="term" value="P:proteolysis involved in protein catabolic process"/>
    <property type="evidence" value="ECO:0007669"/>
    <property type="project" value="TreeGrafter"/>
</dbReference>
<accession>A0A979G8G4</accession>
<sequence>MFKGTFYDHKVAVAIPATIRIFDESLQFETPVEGMPPRRHHWLFSEINVDMADKRFIRLVNQADDAGTLEVNDAAFVDMFLEKYKRVRSIGLDRLVLRNGVKVGLAALLIILGLAALAHFVILPWCADRIVDRLPRSFDKELGETAMQSMDESRDVNASALLTRFGAQMHWDSPDSLKFFIVPSKIENAYALPGGYVFVYTGLLKKLNKKEELAALLSHEVAHVSCRHSVRKLCRDMSSSVLLTLVLTNSSQAASVFYSNANALYNLTYSRQYEQQADIVGMETLRKNHIDQHGMVELMQVLQQLSEKVDVPEFISTHPLTKNRISYAKENIRKHPGTVDPHEQMDVIFGQLKALYKK</sequence>
<dbReference type="AlphaFoldDB" id="A0A979G8G4"/>
<evidence type="ECO:0000259" key="8">
    <source>
        <dbReference type="Pfam" id="PF01435"/>
    </source>
</evidence>
<evidence type="ECO:0000256" key="7">
    <source>
        <dbReference type="SAM" id="Phobius"/>
    </source>
</evidence>
<evidence type="ECO:0000256" key="1">
    <source>
        <dbReference type="ARBA" id="ARBA00022670"/>
    </source>
</evidence>
<feature type="transmembrane region" description="Helical" evidence="7">
    <location>
        <begin position="103"/>
        <end position="125"/>
    </location>
</feature>
<evidence type="ECO:0000256" key="4">
    <source>
        <dbReference type="ARBA" id="ARBA00022833"/>
    </source>
</evidence>
<dbReference type="EMBL" id="CP001699">
    <property type="protein sequence ID" value="ACU62656.1"/>
    <property type="molecule type" value="Genomic_DNA"/>
</dbReference>
<dbReference type="OrthoDB" id="9810445at2"/>
<evidence type="ECO:0000256" key="5">
    <source>
        <dbReference type="ARBA" id="ARBA00023049"/>
    </source>
</evidence>
<reference evidence="10" key="1">
    <citation type="submission" date="2009-08" db="EMBL/GenBank/DDBJ databases">
        <title>The complete genome of Chitinophaga pinensis DSM 2588.</title>
        <authorList>
            <consortium name="US DOE Joint Genome Institute (JGI-PGF)"/>
            <person name="Lucas S."/>
            <person name="Copeland A."/>
            <person name="Lapidus A."/>
            <person name="Glavina del Rio T."/>
            <person name="Dalin E."/>
            <person name="Tice H."/>
            <person name="Bruce D."/>
            <person name="Goodwin L."/>
            <person name="Pitluck S."/>
            <person name="Kyrpides N."/>
            <person name="Mavromatis K."/>
            <person name="Ivanova N."/>
            <person name="Mikhailova N."/>
            <person name="Sims D."/>
            <person name="Meinche L."/>
            <person name="Brettin T."/>
            <person name="Detter J.C."/>
            <person name="Han C."/>
            <person name="Larimer F."/>
            <person name="Land M."/>
            <person name="Hauser L."/>
            <person name="Markowitz V."/>
            <person name="Cheng J.-F."/>
            <person name="Hugenholtz P."/>
            <person name="Woyke T."/>
            <person name="Wu D."/>
            <person name="Spring S."/>
            <person name="Klenk H.-P."/>
            <person name="Eisen J.A."/>
        </authorList>
    </citation>
    <scope>NUCLEOTIDE SEQUENCE [LARGE SCALE GENOMIC DNA]</scope>
    <source>
        <strain evidence="10">ATCC 43595 / DSM 2588 / LMG 13176 / NBRC 15968 / NCIMB 11800 / UQM 2034</strain>
    </source>
</reference>
<dbReference type="Pfam" id="PF01435">
    <property type="entry name" value="Peptidase_M48"/>
    <property type="match status" value="1"/>
</dbReference>
<feature type="domain" description="Peptidase M48" evidence="8">
    <location>
        <begin position="179"/>
        <end position="330"/>
    </location>
</feature>
<comment type="similarity">
    <text evidence="6">Belongs to the peptidase M48 family.</text>
</comment>
<keyword evidence="4 6" id="KW-0862">Zinc</keyword>
<keyword evidence="7" id="KW-0472">Membrane</keyword>
<dbReference type="KEGG" id="cpi:Cpin_5225"/>
<organism evidence="9 10">
    <name type="scientific">Chitinophaga pinensis (strain ATCC 43595 / DSM 2588 / LMG 13176 / NBRC 15968 / NCIMB 11800 / UQM 2034)</name>
    <dbReference type="NCBI Taxonomy" id="485918"/>
    <lineage>
        <taxon>Bacteria</taxon>
        <taxon>Pseudomonadati</taxon>
        <taxon>Bacteroidota</taxon>
        <taxon>Chitinophagia</taxon>
        <taxon>Chitinophagales</taxon>
        <taxon>Chitinophagaceae</taxon>
        <taxon>Chitinophaga</taxon>
    </lineage>
</organism>
<dbReference type="Proteomes" id="UP000002215">
    <property type="component" value="Chromosome"/>
</dbReference>
<dbReference type="RefSeq" id="WP_012792824.1">
    <property type="nucleotide sequence ID" value="NC_013132.1"/>
</dbReference>
<dbReference type="InterPro" id="IPR001915">
    <property type="entry name" value="Peptidase_M48"/>
</dbReference>